<proteinExistence type="predicted"/>
<dbReference type="InterPro" id="IPR049680">
    <property type="entry name" value="FLVCR1-2_SLC49-like"/>
</dbReference>
<dbReference type="AlphaFoldDB" id="A0A0C9LXT1"/>
<evidence type="ECO:0000313" key="7">
    <source>
        <dbReference type="EMBL" id="GAN10430.1"/>
    </source>
</evidence>
<dbReference type="OrthoDB" id="422206at2759"/>
<dbReference type="PROSITE" id="PS50850">
    <property type="entry name" value="MFS"/>
    <property type="match status" value="1"/>
</dbReference>
<feature type="transmembrane region" description="Helical" evidence="5">
    <location>
        <begin position="58"/>
        <end position="81"/>
    </location>
</feature>
<feature type="transmembrane region" description="Helical" evidence="5">
    <location>
        <begin position="323"/>
        <end position="347"/>
    </location>
</feature>
<organism evidence="7">
    <name type="scientific">Mucor ambiguus</name>
    <dbReference type="NCBI Taxonomy" id="91626"/>
    <lineage>
        <taxon>Eukaryota</taxon>
        <taxon>Fungi</taxon>
        <taxon>Fungi incertae sedis</taxon>
        <taxon>Mucoromycota</taxon>
        <taxon>Mucoromycotina</taxon>
        <taxon>Mucoromycetes</taxon>
        <taxon>Mucorales</taxon>
        <taxon>Mucorineae</taxon>
        <taxon>Mucoraceae</taxon>
        <taxon>Mucor</taxon>
    </lineage>
</organism>
<evidence type="ECO:0000259" key="6">
    <source>
        <dbReference type="PROSITE" id="PS50850"/>
    </source>
</evidence>
<feature type="transmembrane region" description="Helical" evidence="5">
    <location>
        <begin position="18"/>
        <end position="38"/>
    </location>
</feature>
<name>A0A0C9LXT1_9FUNG</name>
<dbReference type="InterPro" id="IPR036259">
    <property type="entry name" value="MFS_trans_sf"/>
</dbReference>
<dbReference type="EMBL" id="DF836643">
    <property type="protein sequence ID" value="GAN10430.1"/>
    <property type="molecule type" value="Genomic_DNA"/>
</dbReference>
<dbReference type="PANTHER" id="PTHR10924">
    <property type="entry name" value="MAJOR FACILITATOR SUPERFAMILY PROTEIN-RELATED"/>
    <property type="match status" value="1"/>
</dbReference>
<keyword evidence="7" id="KW-0675">Receptor</keyword>
<evidence type="ECO:0000313" key="8">
    <source>
        <dbReference type="Proteomes" id="UP000053815"/>
    </source>
</evidence>
<dbReference type="Pfam" id="PF07690">
    <property type="entry name" value="MFS_1"/>
    <property type="match status" value="1"/>
</dbReference>
<keyword evidence="4 5" id="KW-0472">Membrane</keyword>
<feature type="transmembrane region" description="Helical" evidence="5">
    <location>
        <begin position="233"/>
        <end position="258"/>
    </location>
</feature>
<comment type="subcellular location">
    <subcellularLocation>
        <location evidence="1">Membrane</location>
        <topology evidence="1">Multi-pass membrane protein</topology>
    </subcellularLocation>
</comment>
<feature type="transmembrane region" description="Helical" evidence="5">
    <location>
        <begin position="88"/>
        <end position="106"/>
    </location>
</feature>
<evidence type="ECO:0000256" key="4">
    <source>
        <dbReference type="ARBA" id="ARBA00023136"/>
    </source>
</evidence>
<evidence type="ECO:0000256" key="5">
    <source>
        <dbReference type="SAM" id="Phobius"/>
    </source>
</evidence>
<reference evidence="7" key="1">
    <citation type="submission" date="2014-09" db="EMBL/GenBank/DDBJ databases">
        <title>Draft genome sequence of an oleaginous Mucoromycotina fungus Mucor ambiguus NBRC6742.</title>
        <authorList>
            <person name="Takeda I."/>
            <person name="Yamane N."/>
            <person name="Morita T."/>
            <person name="Tamano K."/>
            <person name="Machida M."/>
            <person name="Baker S."/>
            <person name="Koike H."/>
        </authorList>
    </citation>
    <scope>NUCLEOTIDE SEQUENCE</scope>
    <source>
        <strain evidence="7">NBRC 6742</strain>
    </source>
</reference>
<feature type="transmembrane region" description="Helical" evidence="5">
    <location>
        <begin position="118"/>
        <end position="146"/>
    </location>
</feature>
<feature type="transmembrane region" description="Helical" evidence="5">
    <location>
        <begin position="359"/>
        <end position="378"/>
    </location>
</feature>
<feature type="transmembrane region" description="Helical" evidence="5">
    <location>
        <begin position="398"/>
        <end position="415"/>
    </location>
</feature>
<dbReference type="SUPFAM" id="SSF103473">
    <property type="entry name" value="MFS general substrate transporter"/>
    <property type="match status" value="1"/>
</dbReference>
<sequence>MTQQQQQHDKVVSNQTSWLAWIELACVVLLNMSINLRWLTFSPVAALSAEYLNVNISAITWLSNCATLIYIAICVSTGWVFEKYGIRTCFLLAAATNILGSWIRYFGTFAPINQRYPVIMFGQCIASIAEPFIMNIGTHFAAVWFATHHRVTANTLQALPLGMIVATLSMPKLVTSPDDLPRALLITSCISTVFGIPFLFLPSGPKVPPTESATVSRITFRQSIKVMLRSRNYLLLIFVFSINFAMFASIVSITSLIFTPQGYSNVQVGLFSFVRIISGVGGAIIAGRITDWTGRHALVLKVACVMTVVTTVILYVQDLANSYSFVMVSCFLNGFFVFLIIPVSLELAAECTFPVSESVSASVLWLVSQVSSFVTTFIMDALRAGPDATPPHNMKHALIYAIALACCGAIPALFLQSDLKRIHRDRHAVEEELQDPSCQDIQELSAVSSQEKHA</sequence>
<keyword evidence="3 5" id="KW-1133">Transmembrane helix</keyword>
<evidence type="ECO:0000256" key="2">
    <source>
        <dbReference type="ARBA" id="ARBA00022692"/>
    </source>
</evidence>
<evidence type="ECO:0000256" key="1">
    <source>
        <dbReference type="ARBA" id="ARBA00004141"/>
    </source>
</evidence>
<keyword evidence="2 5" id="KW-0812">Transmembrane</keyword>
<dbReference type="Proteomes" id="UP000053815">
    <property type="component" value="Unassembled WGS sequence"/>
</dbReference>
<gene>
    <name evidence="7" type="ORF">MAM1_0354d09971</name>
</gene>
<evidence type="ECO:0000256" key="3">
    <source>
        <dbReference type="ARBA" id="ARBA00022989"/>
    </source>
</evidence>
<feature type="domain" description="Major facilitator superfamily (MFS) profile" evidence="6">
    <location>
        <begin position="19"/>
        <end position="420"/>
    </location>
</feature>
<dbReference type="GO" id="GO:0016020">
    <property type="term" value="C:membrane"/>
    <property type="evidence" value="ECO:0007669"/>
    <property type="project" value="UniProtKB-SubCell"/>
</dbReference>
<dbReference type="InterPro" id="IPR020846">
    <property type="entry name" value="MFS_dom"/>
</dbReference>
<feature type="transmembrane region" description="Helical" evidence="5">
    <location>
        <begin position="264"/>
        <end position="286"/>
    </location>
</feature>
<protein>
    <submittedName>
        <fullName evidence="7">Cell surface receptor/MFS transporter</fullName>
    </submittedName>
</protein>
<dbReference type="Gene3D" id="1.20.1250.20">
    <property type="entry name" value="MFS general substrate transporter like domains"/>
    <property type="match status" value="2"/>
</dbReference>
<dbReference type="GO" id="GO:0022857">
    <property type="term" value="F:transmembrane transporter activity"/>
    <property type="evidence" value="ECO:0007669"/>
    <property type="project" value="InterPro"/>
</dbReference>
<feature type="transmembrane region" description="Helical" evidence="5">
    <location>
        <begin position="298"/>
        <end position="317"/>
    </location>
</feature>
<keyword evidence="8" id="KW-1185">Reference proteome</keyword>
<accession>A0A0C9LXT1</accession>
<dbReference type="InterPro" id="IPR011701">
    <property type="entry name" value="MFS"/>
</dbReference>
<dbReference type="PANTHER" id="PTHR10924:SF6">
    <property type="entry name" value="SOLUTE CARRIER FAMILY 49 MEMBER A3"/>
    <property type="match status" value="1"/>
</dbReference>